<feature type="transmembrane region" description="Helical" evidence="2">
    <location>
        <begin position="140"/>
        <end position="159"/>
    </location>
</feature>
<dbReference type="InterPro" id="IPR019431">
    <property type="entry name" value="DUF2417"/>
</dbReference>
<evidence type="ECO:0000313" key="3">
    <source>
        <dbReference type="EMBL" id="KAK0522873.1"/>
    </source>
</evidence>
<proteinExistence type="predicted"/>
<keyword evidence="2" id="KW-0812">Transmembrane</keyword>
<comment type="caution">
    <text evidence="3">The sequence shown here is derived from an EMBL/GenBank/DDBJ whole genome shotgun (WGS) entry which is preliminary data.</text>
</comment>
<dbReference type="AlphaFoldDB" id="A0AAN6G625"/>
<feature type="region of interest" description="Disordered" evidence="1">
    <location>
        <begin position="1"/>
        <end position="89"/>
    </location>
</feature>
<keyword evidence="2" id="KW-1133">Transmembrane helix</keyword>
<organism evidence="3 4">
    <name type="scientific">Tilletia horrida</name>
    <dbReference type="NCBI Taxonomy" id="155126"/>
    <lineage>
        <taxon>Eukaryota</taxon>
        <taxon>Fungi</taxon>
        <taxon>Dikarya</taxon>
        <taxon>Basidiomycota</taxon>
        <taxon>Ustilaginomycotina</taxon>
        <taxon>Exobasidiomycetes</taxon>
        <taxon>Tilletiales</taxon>
        <taxon>Tilletiaceae</taxon>
        <taxon>Tilletia</taxon>
    </lineage>
</organism>
<feature type="compositionally biased region" description="Basic and acidic residues" evidence="1">
    <location>
        <begin position="846"/>
        <end position="862"/>
    </location>
</feature>
<feature type="transmembrane region" description="Helical" evidence="2">
    <location>
        <begin position="196"/>
        <end position="214"/>
    </location>
</feature>
<name>A0AAN6G625_9BASI</name>
<feature type="transmembrane region" description="Helical" evidence="2">
    <location>
        <begin position="98"/>
        <end position="120"/>
    </location>
</feature>
<protein>
    <submittedName>
        <fullName evidence="3">Uncharacterized protein</fullName>
    </submittedName>
</protein>
<dbReference type="EMBL" id="JAPDMQ010000553">
    <property type="protein sequence ID" value="KAK0522873.1"/>
    <property type="molecule type" value="Genomic_DNA"/>
</dbReference>
<feature type="compositionally biased region" description="Low complexity" evidence="1">
    <location>
        <begin position="50"/>
        <end position="67"/>
    </location>
</feature>
<feature type="transmembrane region" description="Helical" evidence="2">
    <location>
        <begin position="296"/>
        <end position="315"/>
    </location>
</feature>
<evidence type="ECO:0000313" key="4">
    <source>
        <dbReference type="Proteomes" id="UP001176521"/>
    </source>
</evidence>
<evidence type="ECO:0000256" key="1">
    <source>
        <dbReference type="SAM" id="MobiDB-lite"/>
    </source>
</evidence>
<reference evidence="3" key="1">
    <citation type="journal article" date="2023" name="PhytoFront">
        <title>Draft Genome Resources of Seven Strains of Tilletia horrida, Causal Agent of Kernel Smut of Rice.</title>
        <authorList>
            <person name="Khanal S."/>
            <person name="Antony Babu S."/>
            <person name="Zhou X.G."/>
        </authorList>
    </citation>
    <scope>NUCLEOTIDE SEQUENCE</scope>
    <source>
        <strain evidence="3">TX3</strain>
    </source>
</reference>
<feature type="transmembrane region" description="Helical" evidence="2">
    <location>
        <begin position="171"/>
        <end position="190"/>
    </location>
</feature>
<keyword evidence="4" id="KW-1185">Reference proteome</keyword>
<gene>
    <name evidence="3" type="ORF">OC842_006332</name>
</gene>
<feature type="compositionally biased region" description="Pro residues" evidence="1">
    <location>
        <begin position="564"/>
        <end position="574"/>
    </location>
</feature>
<sequence>MSRRPQSRISAFFGSLGRSSTAPPPPPPDNAEDAQHATSTYGSTDDDAGAEGSAAPAAATAPQPSLTSRSRTFFKRKRPDPTKQWLQSRRPPYRRKRVRVLFALGVLLLLLSLASSLLLLLNLFAPIPALVPASNTPGTASLWFALSAALIVAPSLLVFELSSKATHAVHSTSTAILALALLLLVSIAPLRQAETVLCAPMIALALIACGWALLSSSVVGQLQVAYALKAPPGIFIPTGEHPQPPAAAQSGEQGGAAPPAHLCAAVTDIEASDENTPLLAAYTTSVQHAQRGWRRVVKLALAVLGTLTISLLIGLQSFNLLLTGTDAGLHPVGDRVLIDPSAALHSQIQHLHPSHSRLRLGAAGDTPDADKNDTTIEIPPLPLPKWFLAVPPFKLHVACESSPPHTGHQGQGSKPSRPTALFFAERGVAGEVGASWVRDMVRRAAEGDEYGNGHFGGENSTDDGHLSLEKVCFFDRVGYGHSDFVGGEEGPASVRLNTLALYSALGTLGVLNGSYPVDPDRPANETNGLSPIISAAHSSGATSAWWWPWRGRKSKQPREKPSKAPNPNPSPPPSGGHGGHGNHSANGTSPPFMLIAQGYGALHARHFAATFPTLVHSVLLIDAETPTSFYTDTVSASSGLRAGFAAWGHAWGLHTLGFLAWDVAPALLEPLGVVRLAGMVLLGRGARDRVLAPRGRGGARWATRDAGGGGWRLWAAGGANARLLSTSLAERLDANRGSGSRNRAELMAPALADLLRKEVAQRPTAILSSFWKVHADLPGWADIQRAELVKDAREAGGLVGWWRLGSPLRAGKGGDGGEAEGICAEPMGRIYCEEAVRKLLAQGDLDERHRREGKEKEKEKETGAGQAVLDRRPPVVAEYEEDDFDPRKPWPPNQLTLAP</sequence>
<feature type="region of interest" description="Disordered" evidence="1">
    <location>
        <begin position="551"/>
        <end position="587"/>
    </location>
</feature>
<dbReference type="Proteomes" id="UP001176521">
    <property type="component" value="Unassembled WGS sequence"/>
</dbReference>
<evidence type="ECO:0000256" key="2">
    <source>
        <dbReference type="SAM" id="Phobius"/>
    </source>
</evidence>
<dbReference type="Pfam" id="PF10329">
    <property type="entry name" value="DUF2417"/>
    <property type="match status" value="1"/>
</dbReference>
<keyword evidence="2" id="KW-0472">Membrane</keyword>
<accession>A0AAN6G625</accession>
<feature type="region of interest" description="Disordered" evidence="1">
    <location>
        <begin position="846"/>
        <end position="899"/>
    </location>
</feature>